<accession>A0ABV4TT78</accession>
<feature type="transmembrane region" description="Helical" evidence="9">
    <location>
        <begin position="28"/>
        <end position="44"/>
    </location>
</feature>
<dbReference type="EMBL" id="JBGUAW010000003">
    <property type="protein sequence ID" value="MFA9460207.1"/>
    <property type="molecule type" value="Genomic_DNA"/>
</dbReference>
<evidence type="ECO:0000256" key="9">
    <source>
        <dbReference type="SAM" id="Phobius"/>
    </source>
</evidence>
<feature type="transmembrane region" description="Helical" evidence="9">
    <location>
        <begin position="302"/>
        <end position="322"/>
    </location>
</feature>
<feature type="transmembrane region" description="Helical" evidence="9">
    <location>
        <begin position="56"/>
        <end position="72"/>
    </location>
</feature>
<proteinExistence type="predicted"/>
<evidence type="ECO:0000313" key="11">
    <source>
        <dbReference type="EMBL" id="MFA9460207.1"/>
    </source>
</evidence>
<feature type="transmembrane region" description="Helical" evidence="9">
    <location>
        <begin position="189"/>
        <end position="210"/>
    </location>
</feature>
<keyword evidence="6 9" id="KW-1133">Transmembrane helix</keyword>
<evidence type="ECO:0000256" key="7">
    <source>
        <dbReference type="ARBA" id="ARBA00023065"/>
    </source>
</evidence>
<dbReference type="PANTHER" id="PTHR32507:SF7">
    <property type="entry name" value="K(+)_H(+) ANTIPORTER NHAP2"/>
    <property type="match status" value="1"/>
</dbReference>
<dbReference type="InterPro" id="IPR038770">
    <property type="entry name" value="Na+/solute_symporter_sf"/>
</dbReference>
<keyword evidence="3" id="KW-0050">Antiport</keyword>
<protein>
    <submittedName>
        <fullName evidence="11">Potassium/proton antiporter</fullName>
    </submittedName>
</protein>
<keyword evidence="7" id="KW-0406">Ion transport</keyword>
<evidence type="ECO:0000313" key="12">
    <source>
        <dbReference type="Proteomes" id="UP001575181"/>
    </source>
</evidence>
<dbReference type="Proteomes" id="UP001575181">
    <property type="component" value="Unassembled WGS sequence"/>
</dbReference>
<evidence type="ECO:0000256" key="5">
    <source>
        <dbReference type="ARBA" id="ARBA00022692"/>
    </source>
</evidence>
<dbReference type="NCBIfam" id="NF003715">
    <property type="entry name" value="PRK05326.1-2"/>
    <property type="match status" value="1"/>
</dbReference>
<dbReference type="SMART" id="SM01091">
    <property type="entry name" value="CorC_HlyC"/>
    <property type="match status" value="1"/>
</dbReference>
<dbReference type="SUPFAM" id="SSF56176">
    <property type="entry name" value="FAD-binding/transporter-associated domain-like"/>
    <property type="match status" value="1"/>
</dbReference>
<dbReference type="RefSeq" id="WP_373654991.1">
    <property type="nucleotide sequence ID" value="NZ_JBGUAW010000003.1"/>
</dbReference>
<keyword evidence="8 9" id="KW-0472">Membrane</keyword>
<dbReference type="InterPro" id="IPR036318">
    <property type="entry name" value="FAD-bd_PCMH-like_sf"/>
</dbReference>
<evidence type="ECO:0000256" key="8">
    <source>
        <dbReference type="ARBA" id="ARBA00023136"/>
    </source>
</evidence>
<keyword evidence="2" id="KW-0813">Transport</keyword>
<comment type="caution">
    <text evidence="11">The sequence shown here is derived from an EMBL/GenBank/DDBJ whole genome shotgun (WGS) entry which is preliminary data.</text>
</comment>
<dbReference type="InterPro" id="IPR005170">
    <property type="entry name" value="Transptr-assoc_dom"/>
</dbReference>
<feature type="transmembrane region" description="Helical" evidence="9">
    <location>
        <begin position="222"/>
        <end position="253"/>
    </location>
</feature>
<gene>
    <name evidence="11" type="ORF">ACERLL_05145</name>
</gene>
<organism evidence="11 12">
    <name type="scientific">Thiohalorhabdus methylotrophus</name>
    <dbReference type="NCBI Taxonomy" id="3242694"/>
    <lineage>
        <taxon>Bacteria</taxon>
        <taxon>Pseudomonadati</taxon>
        <taxon>Pseudomonadota</taxon>
        <taxon>Gammaproteobacteria</taxon>
        <taxon>Thiohalorhabdales</taxon>
        <taxon>Thiohalorhabdaceae</taxon>
        <taxon>Thiohalorhabdus</taxon>
    </lineage>
</organism>
<feature type="transmembrane region" description="Helical" evidence="9">
    <location>
        <begin position="119"/>
        <end position="139"/>
    </location>
</feature>
<feature type="domain" description="Transporter-associated" evidence="10">
    <location>
        <begin position="496"/>
        <end position="574"/>
    </location>
</feature>
<feature type="transmembrane region" description="Helical" evidence="9">
    <location>
        <begin position="334"/>
        <end position="355"/>
    </location>
</feature>
<dbReference type="PANTHER" id="PTHR32507">
    <property type="entry name" value="NA(+)/H(+) ANTIPORTER 1"/>
    <property type="match status" value="1"/>
</dbReference>
<evidence type="ECO:0000256" key="3">
    <source>
        <dbReference type="ARBA" id="ARBA00022449"/>
    </source>
</evidence>
<sequence>MGDINSFILAAGILVLSSILLSSLSARMGLPLLLIFLVVGMLAGEDGPGGIDFDDFSTAFLVGNLALAIILLDGGLRTRFATFRVALRPATILATWGVFLTTALVGGFATLAFGVDWRYGLLLGGMVASTDAAAVFSLLRHSTVQLNERVRSTLEIESGLNDPLAVFLVVGLVGLILEPRETTVPGLILSLAQQFVLGGLGGLLGGWLVGMLGERARLTEGLFALLIASGGLVVFAGVNQIGGSGFLAIYILGLVTGNWRHRPLDPTLQAMDGLAWLSQGGMFLLLGLLVTPSELLKHLGTALAVAFFLILVARPAAIFTGLSPLRFPWREMAFISWNGLRGAVPIILAIFPVTAGLDDSRLLFDIVFAVVLVSLLVQGPTLPWAARMLKVAVPSRGEPATRRELWRGERRTIELMQLQVGENAAAVGRNPGQMLAAAMDPCAAAVMVVRDGWPWLPGKIRAVRSGDRIWVIGDPDKLAHLFPLFATREPAGELAETEFFGEFAVRGDAPGEDLALMYGIPLTQEERGMALGNVFAVRIGRVPVVGDRVQVGRIQLVAREVQGTTVSRIGLKLH</sequence>
<feature type="transmembrane region" description="Helical" evidence="9">
    <location>
        <begin position="160"/>
        <end position="177"/>
    </location>
</feature>
<dbReference type="InterPro" id="IPR006153">
    <property type="entry name" value="Cation/H_exchanger_TM"/>
</dbReference>
<keyword evidence="4" id="KW-1003">Cell membrane</keyword>
<dbReference type="Pfam" id="PF00999">
    <property type="entry name" value="Na_H_Exchanger"/>
    <property type="match status" value="1"/>
</dbReference>
<feature type="transmembrane region" description="Helical" evidence="9">
    <location>
        <begin position="362"/>
        <end position="386"/>
    </location>
</feature>
<comment type="subcellular location">
    <subcellularLocation>
        <location evidence="1">Cell membrane</location>
        <topology evidence="1">Multi-pass membrane protein</topology>
    </subcellularLocation>
</comment>
<name>A0ABV4TT78_9GAMM</name>
<reference evidence="11 12" key="1">
    <citation type="submission" date="2024-08" db="EMBL/GenBank/DDBJ databases">
        <title>Whole-genome sequencing of halo(alkali)philic microorganisms from hypersaline lakes.</title>
        <authorList>
            <person name="Sorokin D.Y."/>
            <person name="Merkel A.Y."/>
            <person name="Messina E."/>
            <person name="Yakimov M."/>
        </authorList>
    </citation>
    <scope>NUCLEOTIDE SEQUENCE [LARGE SCALE GENOMIC DNA]</scope>
    <source>
        <strain evidence="11 12">Cl-TMA</strain>
    </source>
</reference>
<dbReference type="NCBIfam" id="NF003714">
    <property type="entry name" value="PRK05326.1-1"/>
    <property type="match status" value="1"/>
</dbReference>
<evidence type="ECO:0000256" key="1">
    <source>
        <dbReference type="ARBA" id="ARBA00004651"/>
    </source>
</evidence>
<keyword evidence="5 9" id="KW-0812">Transmembrane</keyword>
<feature type="transmembrane region" description="Helical" evidence="9">
    <location>
        <begin position="273"/>
        <end position="290"/>
    </location>
</feature>
<dbReference type="NCBIfam" id="NF003716">
    <property type="entry name" value="PRK05326.1-3"/>
    <property type="match status" value="1"/>
</dbReference>
<evidence type="ECO:0000256" key="4">
    <source>
        <dbReference type="ARBA" id="ARBA00022475"/>
    </source>
</evidence>
<dbReference type="Gene3D" id="3.30.465.10">
    <property type="match status" value="1"/>
</dbReference>
<evidence type="ECO:0000256" key="2">
    <source>
        <dbReference type="ARBA" id="ARBA00022448"/>
    </source>
</evidence>
<evidence type="ECO:0000259" key="10">
    <source>
        <dbReference type="SMART" id="SM01091"/>
    </source>
</evidence>
<evidence type="ECO:0000256" key="6">
    <source>
        <dbReference type="ARBA" id="ARBA00022989"/>
    </source>
</evidence>
<keyword evidence="12" id="KW-1185">Reference proteome</keyword>
<dbReference type="Gene3D" id="1.20.1530.20">
    <property type="match status" value="1"/>
</dbReference>
<feature type="transmembrane region" description="Helical" evidence="9">
    <location>
        <begin position="93"/>
        <end position="113"/>
    </location>
</feature>
<dbReference type="Pfam" id="PF03471">
    <property type="entry name" value="CorC_HlyC"/>
    <property type="match status" value="1"/>
</dbReference>
<dbReference type="InterPro" id="IPR016169">
    <property type="entry name" value="FAD-bd_PCMH_sub2"/>
</dbReference>